<evidence type="ECO:0000256" key="1">
    <source>
        <dbReference type="SAM" id="Phobius"/>
    </source>
</evidence>
<comment type="caution">
    <text evidence="2">The sequence shown here is derived from an EMBL/GenBank/DDBJ whole genome shotgun (WGS) entry which is preliminary data.</text>
</comment>
<protein>
    <submittedName>
        <fullName evidence="2">Uncharacterized protein</fullName>
    </submittedName>
</protein>
<sequence>MPTSADDMQASCAEHVTSLGCIILHVFEHLIFFLKLLRKEFGVREEARGRDKRTMKASLRAHE</sequence>
<proteinExistence type="predicted"/>
<dbReference type="AlphaFoldDB" id="A0A2T2X4I0"/>
<keyword evidence="1" id="KW-0472">Membrane</keyword>
<gene>
    <name evidence="2" type="ORF">C7B43_08680</name>
</gene>
<keyword evidence="1" id="KW-0812">Transmembrane</keyword>
<evidence type="ECO:0000313" key="2">
    <source>
        <dbReference type="EMBL" id="PSR29404.1"/>
    </source>
</evidence>
<feature type="transmembrane region" description="Helical" evidence="1">
    <location>
        <begin position="16"/>
        <end position="34"/>
    </location>
</feature>
<dbReference type="Proteomes" id="UP000242699">
    <property type="component" value="Unassembled WGS sequence"/>
</dbReference>
<accession>A0A2T2X4I0</accession>
<reference evidence="2 3" key="1">
    <citation type="journal article" date="2014" name="BMC Genomics">
        <title>Comparison of environmental and isolate Sulfobacillus genomes reveals diverse carbon, sulfur, nitrogen, and hydrogen metabolisms.</title>
        <authorList>
            <person name="Justice N.B."/>
            <person name="Norman A."/>
            <person name="Brown C.T."/>
            <person name="Singh A."/>
            <person name="Thomas B.C."/>
            <person name="Banfield J.F."/>
        </authorList>
    </citation>
    <scope>NUCLEOTIDE SEQUENCE [LARGE SCALE GENOMIC DNA]</scope>
    <source>
        <strain evidence="2">AMDSBA1</strain>
    </source>
</reference>
<organism evidence="2 3">
    <name type="scientific">Sulfobacillus benefaciens</name>
    <dbReference type="NCBI Taxonomy" id="453960"/>
    <lineage>
        <taxon>Bacteria</taxon>
        <taxon>Bacillati</taxon>
        <taxon>Bacillota</taxon>
        <taxon>Clostridia</taxon>
        <taxon>Eubacteriales</taxon>
        <taxon>Clostridiales Family XVII. Incertae Sedis</taxon>
        <taxon>Sulfobacillus</taxon>
    </lineage>
</organism>
<evidence type="ECO:0000313" key="3">
    <source>
        <dbReference type="Proteomes" id="UP000242699"/>
    </source>
</evidence>
<dbReference type="EMBL" id="PXYT01000016">
    <property type="protein sequence ID" value="PSR29404.1"/>
    <property type="molecule type" value="Genomic_DNA"/>
</dbReference>
<name>A0A2T2X4I0_9FIRM</name>
<keyword evidence="1" id="KW-1133">Transmembrane helix</keyword>